<gene>
    <name evidence="1" type="ORF">KEM10_16565</name>
</gene>
<name>A0ABS5JYC0_9BACT</name>
<evidence type="ECO:0000313" key="2">
    <source>
        <dbReference type="Proteomes" id="UP000708576"/>
    </source>
</evidence>
<reference evidence="1 2" key="1">
    <citation type="journal article" date="2015" name="Int. J. Syst. Evol. Microbiol.">
        <title>Carboxylicivirga linearis sp. nov., isolated from a sea cucumber culture pond.</title>
        <authorList>
            <person name="Wang F.Q."/>
            <person name="Zhou Y.X."/>
            <person name="Lin X.Z."/>
            <person name="Chen G.J."/>
            <person name="Du Z.J."/>
        </authorList>
    </citation>
    <scope>NUCLEOTIDE SEQUENCE [LARGE SCALE GENOMIC DNA]</scope>
    <source>
        <strain evidence="1 2">FB218</strain>
    </source>
</reference>
<keyword evidence="2" id="KW-1185">Reference proteome</keyword>
<proteinExistence type="predicted"/>
<organism evidence="1 2">
    <name type="scientific">Carboxylicivirga linearis</name>
    <dbReference type="NCBI Taxonomy" id="1628157"/>
    <lineage>
        <taxon>Bacteria</taxon>
        <taxon>Pseudomonadati</taxon>
        <taxon>Bacteroidota</taxon>
        <taxon>Bacteroidia</taxon>
        <taxon>Marinilabiliales</taxon>
        <taxon>Marinilabiliaceae</taxon>
        <taxon>Carboxylicivirga</taxon>
    </lineage>
</organism>
<protein>
    <recommendedName>
        <fullName evidence="3">Cytochrome c domain-containing protein</fullName>
    </recommendedName>
</protein>
<accession>A0ABS5JYC0</accession>
<dbReference type="Proteomes" id="UP000708576">
    <property type="component" value="Unassembled WGS sequence"/>
</dbReference>
<evidence type="ECO:0000313" key="1">
    <source>
        <dbReference type="EMBL" id="MBS2099903.1"/>
    </source>
</evidence>
<sequence>MKKTIILILGLVLIGFASCEYKFIEPDKGEPVDPEVPISFSEQIEPIWSTQNCTACHDGNPFSLLPGEAYQSLTTRSLINLESPEDSEILTKPEGGHGDGYVSNQSELIKVWIEQGAKDN</sequence>
<evidence type="ECO:0008006" key="3">
    <source>
        <dbReference type="Google" id="ProtNLM"/>
    </source>
</evidence>
<dbReference type="PROSITE" id="PS51257">
    <property type="entry name" value="PROKAR_LIPOPROTEIN"/>
    <property type="match status" value="1"/>
</dbReference>
<dbReference type="RefSeq" id="WP_212217144.1">
    <property type="nucleotide sequence ID" value="NZ_JAGUCO010000016.1"/>
</dbReference>
<comment type="caution">
    <text evidence="1">The sequence shown here is derived from an EMBL/GenBank/DDBJ whole genome shotgun (WGS) entry which is preliminary data.</text>
</comment>
<dbReference type="EMBL" id="JAGUCO010000016">
    <property type="protein sequence ID" value="MBS2099903.1"/>
    <property type="molecule type" value="Genomic_DNA"/>
</dbReference>